<name>A0AA96CLA0_9BACT</name>
<dbReference type="EMBL" id="CP134845">
    <property type="protein sequence ID" value="WNL15002.1"/>
    <property type="molecule type" value="Genomic_DNA"/>
</dbReference>
<evidence type="ECO:0000313" key="12">
    <source>
        <dbReference type="EMBL" id="WNL26524.1"/>
    </source>
</evidence>
<dbReference type="EMBL" id="CP134850">
    <property type="protein sequence ID" value="WNL21254.1"/>
    <property type="molecule type" value="Genomic_DNA"/>
</dbReference>
<gene>
    <name evidence="8" type="ORF">RJG51_02155</name>
    <name evidence="7" type="ORF">RJG52_06405</name>
    <name evidence="9" type="ORF">RJG53_11080</name>
    <name evidence="11" type="ORF">RJG55_06410</name>
    <name evidence="10" type="ORF">RJG56_10960</name>
    <name evidence="12" type="ORF">RJG57_04955</name>
</gene>
<feature type="transmembrane region" description="Helical" evidence="6">
    <location>
        <begin position="141"/>
        <end position="163"/>
    </location>
</feature>
<evidence type="ECO:0000256" key="6">
    <source>
        <dbReference type="SAM" id="Phobius"/>
    </source>
</evidence>
<accession>A0AA96CLA0</accession>
<evidence type="ECO:0000256" key="2">
    <source>
        <dbReference type="ARBA" id="ARBA00022475"/>
    </source>
</evidence>
<feature type="transmembrane region" description="Helical" evidence="6">
    <location>
        <begin position="40"/>
        <end position="58"/>
    </location>
</feature>
<evidence type="ECO:0000313" key="9">
    <source>
        <dbReference type="EMBL" id="WNL19115.1"/>
    </source>
</evidence>
<feature type="transmembrane region" description="Helical" evidence="6">
    <location>
        <begin position="289"/>
        <end position="314"/>
    </location>
</feature>
<feature type="transmembrane region" description="Helical" evidence="6">
    <location>
        <begin position="381"/>
        <end position="401"/>
    </location>
</feature>
<dbReference type="EMBL" id="CP134849">
    <property type="protein sequence ID" value="WNL19115.1"/>
    <property type="molecule type" value="Genomic_DNA"/>
</dbReference>
<feature type="transmembrane region" description="Helical" evidence="6">
    <location>
        <begin position="169"/>
        <end position="189"/>
    </location>
</feature>
<reference evidence="7" key="2">
    <citation type="submission" date="2023-09" db="EMBL/GenBank/DDBJ databases">
        <title>Characterization of Arcobacter Isolates from Retail Chicken Sold in Supermarkets in Tbilisi, Georgia.</title>
        <authorList>
            <person name="Matthias R."/>
            <person name="Zautner A.E."/>
        </authorList>
    </citation>
    <scope>NUCLEOTIDE SEQUENCE</scope>
    <source>
        <strain evidence="8">LEO 108</strain>
        <strain evidence="7">LEO 109</strain>
    </source>
</reference>
<organism evidence="7">
    <name type="scientific">Arcobacter sp. AZ-2023</name>
    <dbReference type="NCBI Taxonomy" id="3074453"/>
    <lineage>
        <taxon>Bacteria</taxon>
        <taxon>Pseudomonadati</taxon>
        <taxon>Campylobacterota</taxon>
        <taxon>Epsilonproteobacteria</taxon>
        <taxon>Campylobacterales</taxon>
        <taxon>Arcobacteraceae</taxon>
        <taxon>Arcobacter</taxon>
    </lineage>
</organism>
<dbReference type="InterPro" id="IPR002797">
    <property type="entry name" value="Polysacc_synth"/>
</dbReference>
<protein>
    <submittedName>
        <fullName evidence="7">Oligosaccharide flippase family protein</fullName>
    </submittedName>
</protein>
<evidence type="ECO:0000313" key="11">
    <source>
        <dbReference type="EMBL" id="WNL22585.1"/>
    </source>
</evidence>
<evidence type="ECO:0000313" key="10">
    <source>
        <dbReference type="EMBL" id="WNL21254.1"/>
    </source>
</evidence>
<dbReference type="EMBL" id="CP134852">
    <property type="protein sequence ID" value="WNL26524.1"/>
    <property type="molecule type" value="Genomic_DNA"/>
</dbReference>
<comment type="subcellular location">
    <subcellularLocation>
        <location evidence="1">Cell membrane</location>
        <topology evidence="1">Multi-pass membrane protein</topology>
    </subcellularLocation>
</comment>
<feature type="transmembrane region" description="Helical" evidence="6">
    <location>
        <begin position="7"/>
        <end position="28"/>
    </location>
</feature>
<dbReference type="PANTHER" id="PTHR30250:SF11">
    <property type="entry name" value="O-ANTIGEN TRANSPORTER-RELATED"/>
    <property type="match status" value="1"/>
</dbReference>
<evidence type="ECO:0000256" key="3">
    <source>
        <dbReference type="ARBA" id="ARBA00022692"/>
    </source>
</evidence>
<keyword evidence="3 6" id="KW-0812">Transmembrane</keyword>
<sequence length="418" mass="47246">MQIVKNSVIYLGSSILSKSIPFLLLPILTKYLSPAEYGTLSIFLIFISVYGAFVGMALHTNIAKNYYKVERSELAKIIGNILLILIATLTIYFVLTFGIYSQFDTVFSIPTELLLIVPFIAFMQMINSLNTTILRNEQRAYMFGVFEVSLTAVVMAVTILSLVVIGFGWYSQVVGILVAGLVFSIIGFIYMSKRGYITLFFDKDKIKSILNISIPLIPHVLGGLVIAASDRLFIEQMVGLEAVGLYAVGYSFGMIVMLFTDAFIKAWSPWFYKNLANPTDSKKIKIVKYTYIFIIGLFVLAWLISVVAQFMLPYFVDERFYGASEFIFWIAMGYAVQGVYKIFFPYLVHISRTSFLATSTVLAALVNLVLNYIFIKIFGAIGAAYATVVAFTVSALLVFWYQQKNYYMPWFVREKIEK</sequence>
<evidence type="ECO:0000256" key="4">
    <source>
        <dbReference type="ARBA" id="ARBA00022989"/>
    </source>
</evidence>
<evidence type="ECO:0000313" key="7">
    <source>
        <dbReference type="EMBL" id="WNL11560.1"/>
    </source>
</evidence>
<dbReference type="PANTHER" id="PTHR30250">
    <property type="entry name" value="PST FAMILY PREDICTED COLANIC ACID TRANSPORTER"/>
    <property type="match status" value="1"/>
</dbReference>
<dbReference type="EMBL" id="CP134851">
    <property type="protein sequence ID" value="WNL22585.1"/>
    <property type="molecule type" value="Genomic_DNA"/>
</dbReference>
<feature type="transmembrane region" description="Helical" evidence="6">
    <location>
        <begin position="209"/>
        <end position="228"/>
    </location>
</feature>
<keyword evidence="2" id="KW-1003">Cell membrane</keyword>
<dbReference type="GO" id="GO:0005886">
    <property type="term" value="C:plasma membrane"/>
    <property type="evidence" value="ECO:0007669"/>
    <property type="project" value="UniProtKB-SubCell"/>
</dbReference>
<dbReference type="Pfam" id="PF01943">
    <property type="entry name" value="Polysacc_synt"/>
    <property type="match status" value="1"/>
</dbReference>
<feature type="transmembrane region" description="Helical" evidence="6">
    <location>
        <begin position="326"/>
        <end position="348"/>
    </location>
</feature>
<proteinExistence type="predicted"/>
<dbReference type="InterPro" id="IPR050833">
    <property type="entry name" value="Poly_Biosynth_Transport"/>
</dbReference>
<keyword evidence="5 6" id="KW-0472">Membrane</keyword>
<evidence type="ECO:0000313" key="8">
    <source>
        <dbReference type="EMBL" id="WNL15002.1"/>
    </source>
</evidence>
<evidence type="ECO:0000256" key="5">
    <source>
        <dbReference type="ARBA" id="ARBA00023136"/>
    </source>
</evidence>
<feature type="transmembrane region" description="Helical" evidence="6">
    <location>
        <begin position="355"/>
        <end position="375"/>
    </location>
</feature>
<feature type="transmembrane region" description="Helical" evidence="6">
    <location>
        <begin position="78"/>
        <end position="100"/>
    </location>
</feature>
<feature type="transmembrane region" description="Helical" evidence="6">
    <location>
        <begin position="106"/>
        <end position="129"/>
    </location>
</feature>
<dbReference type="EMBL" id="CP134844">
    <property type="protein sequence ID" value="WNL11560.1"/>
    <property type="molecule type" value="Genomic_DNA"/>
</dbReference>
<reference evidence="9" key="1">
    <citation type="submission" date="2023-09" db="EMBL/GenBank/DDBJ databases">
        <title>Arcobacter tbilisiensis sp. nov. isolated from chicken meat in Tbilisi, Georgia.</title>
        <authorList>
            <person name="Matthias R."/>
            <person name="Zautner A.E."/>
        </authorList>
    </citation>
    <scope>NUCLEOTIDE SEQUENCE</scope>
    <source>
        <strain evidence="12">LEO 70</strain>
        <strain evidence="11">LEO 74</strain>
        <strain evidence="10">LEO 79</strain>
        <strain evidence="9">LEO 99</strain>
    </source>
</reference>
<dbReference type="AlphaFoldDB" id="A0AA96CLA0"/>
<keyword evidence="4 6" id="KW-1133">Transmembrane helix</keyword>
<feature type="transmembrane region" description="Helical" evidence="6">
    <location>
        <begin position="248"/>
        <end position="268"/>
    </location>
</feature>
<evidence type="ECO:0000256" key="1">
    <source>
        <dbReference type="ARBA" id="ARBA00004651"/>
    </source>
</evidence>